<dbReference type="PANTHER" id="PTHR23132:SF23">
    <property type="entry name" value="D-ALANINE--D-ALANINE LIGASE B"/>
    <property type="match status" value="1"/>
</dbReference>
<dbReference type="PIRSF" id="PIRSF039102">
    <property type="entry name" value="Ddl/VanB"/>
    <property type="match status" value="1"/>
</dbReference>
<comment type="similarity">
    <text evidence="4 17">Belongs to the D-alanine--D-alanine ligase family.</text>
</comment>
<comment type="caution">
    <text evidence="22">The sequence shown here is derived from an EMBL/GenBank/DDBJ whole genome shotgun (WGS) entry which is preliminary data.</text>
</comment>
<name>A0A318KQH3_9NEIS</name>
<dbReference type="FunFam" id="3.40.50.20:FF:000013">
    <property type="entry name" value="D-alanine--D-alanine ligase"/>
    <property type="match status" value="1"/>
</dbReference>
<dbReference type="PROSITE" id="PS00843">
    <property type="entry name" value="DALA_DALA_LIGASE_1"/>
    <property type="match status" value="1"/>
</dbReference>
<dbReference type="PROSITE" id="PS50975">
    <property type="entry name" value="ATP_GRASP"/>
    <property type="match status" value="1"/>
</dbReference>
<evidence type="ECO:0000256" key="19">
    <source>
        <dbReference type="PIRSR" id="PIRSR039102-3"/>
    </source>
</evidence>
<evidence type="ECO:0000256" key="1">
    <source>
        <dbReference type="ARBA" id="ARBA00001936"/>
    </source>
</evidence>
<gene>
    <name evidence="17" type="primary">ddl</name>
    <name evidence="22" type="ORF">DFR34_105154</name>
</gene>
<dbReference type="EMBL" id="QJKI01000005">
    <property type="protein sequence ID" value="PXX79950.1"/>
    <property type="molecule type" value="Genomic_DNA"/>
</dbReference>
<keyword evidence="14 19" id="KW-0464">Manganese</keyword>
<keyword evidence="13 17" id="KW-0573">Peptidoglycan synthesis</keyword>
<protein>
    <recommendedName>
        <fullName evidence="5 17">D-alanine--D-alanine ligase</fullName>
        <ecNumber evidence="5 17">6.3.2.4</ecNumber>
    </recommendedName>
    <alternativeName>
        <fullName evidence="17">D-Ala-D-Ala ligase</fullName>
    </alternativeName>
    <alternativeName>
        <fullName evidence="17">D-alanylalanine synthetase</fullName>
    </alternativeName>
</protein>
<dbReference type="GO" id="GO:0009252">
    <property type="term" value="P:peptidoglycan biosynthetic process"/>
    <property type="evidence" value="ECO:0007669"/>
    <property type="project" value="UniProtKB-UniRule"/>
</dbReference>
<dbReference type="SUPFAM" id="SSF52440">
    <property type="entry name" value="PreATP-grasp domain"/>
    <property type="match status" value="1"/>
</dbReference>
<feature type="active site" evidence="18">
    <location>
        <position position="17"/>
    </location>
</feature>
<comment type="function">
    <text evidence="2 17">Cell wall formation.</text>
</comment>
<accession>A0A318KQH3</accession>
<feature type="active site" evidence="18">
    <location>
        <position position="276"/>
    </location>
</feature>
<sequence>MKQYGKVAVMFGGASAEREVSLMSGQAVLDALRRQGVDAHAFDPAEKPLSALQDEGFDRVFIALHGRGGEDGTVQGALELMKLPYTGSGVMASSIGMDKWRTKLVWQAVGIPTPEYEVLTADSDFAEVEARLGLPLMVKPAHEGSSIGIVKVSEPGQLAAAWHDAASLDRLVIAERFIAGREYTAPVLDDQALPLIRIAAPEGNYDYQHKYFTDDTQYFCPCGLPENLEAQMRDTVLRAFKVLGAEGWGRIDIMLDDAGRFYLLEINTSPGMTSHSLVPMAARVAGIEFDALCLRILDGAHVG</sequence>
<dbReference type="SUPFAM" id="SSF56059">
    <property type="entry name" value="Glutathione synthetase ATP-binding domain-like"/>
    <property type="match status" value="1"/>
</dbReference>
<dbReference type="GO" id="GO:0008360">
    <property type="term" value="P:regulation of cell shape"/>
    <property type="evidence" value="ECO:0007669"/>
    <property type="project" value="UniProtKB-KW"/>
</dbReference>
<dbReference type="InterPro" id="IPR011127">
    <property type="entry name" value="Dala_Dala_lig_N"/>
</dbReference>
<dbReference type="PANTHER" id="PTHR23132">
    <property type="entry name" value="D-ALANINE--D-ALANINE LIGASE"/>
    <property type="match status" value="1"/>
</dbReference>
<keyword evidence="9 20" id="KW-0547">Nucleotide-binding</keyword>
<evidence type="ECO:0000256" key="9">
    <source>
        <dbReference type="ARBA" id="ARBA00022741"/>
    </source>
</evidence>
<feature type="domain" description="ATP-grasp" evidence="21">
    <location>
        <begin position="103"/>
        <end position="298"/>
    </location>
</feature>
<dbReference type="EC" id="6.3.2.4" evidence="5 17"/>
<evidence type="ECO:0000256" key="13">
    <source>
        <dbReference type="ARBA" id="ARBA00022984"/>
    </source>
</evidence>
<dbReference type="GO" id="GO:0046872">
    <property type="term" value="F:metal ion binding"/>
    <property type="evidence" value="ECO:0007669"/>
    <property type="project" value="UniProtKB-KW"/>
</dbReference>
<dbReference type="Proteomes" id="UP000247555">
    <property type="component" value="Unassembled WGS sequence"/>
</dbReference>
<comment type="cofactor">
    <cofactor evidence="1">
        <name>Mn(2+)</name>
        <dbReference type="ChEBI" id="CHEBI:29035"/>
    </cofactor>
</comment>
<keyword evidence="8 19" id="KW-0479">Metal-binding</keyword>
<dbReference type="NCBIfam" id="NF002378">
    <property type="entry name" value="PRK01372.1"/>
    <property type="match status" value="1"/>
</dbReference>
<comment type="subcellular location">
    <subcellularLocation>
        <location evidence="3 17">Cytoplasm</location>
    </subcellularLocation>
</comment>
<dbReference type="InterPro" id="IPR013815">
    <property type="entry name" value="ATP_grasp_subdomain_1"/>
</dbReference>
<dbReference type="FunFam" id="3.30.470.20:FF:000008">
    <property type="entry name" value="D-alanine--D-alanine ligase"/>
    <property type="match status" value="1"/>
</dbReference>
<dbReference type="AlphaFoldDB" id="A0A318KQH3"/>
<evidence type="ECO:0000313" key="23">
    <source>
        <dbReference type="Proteomes" id="UP000247555"/>
    </source>
</evidence>
<evidence type="ECO:0000256" key="2">
    <source>
        <dbReference type="ARBA" id="ARBA00003921"/>
    </source>
</evidence>
<evidence type="ECO:0000256" key="14">
    <source>
        <dbReference type="ARBA" id="ARBA00023211"/>
    </source>
</evidence>
<feature type="binding site" evidence="19">
    <location>
        <position position="267"/>
    </location>
    <ligand>
        <name>Mg(2+)</name>
        <dbReference type="ChEBI" id="CHEBI:18420"/>
        <label>2</label>
    </ligand>
</feature>
<evidence type="ECO:0000256" key="15">
    <source>
        <dbReference type="ARBA" id="ARBA00023316"/>
    </source>
</evidence>
<dbReference type="Pfam" id="PF07478">
    <property type="entry name" value="Dala_Dala_lig_C"/>
    <property type="match status" value="1"/>
</dbReference>
<dbReference type="GO" id="GO:0005524">
    <property type="term" value="F:ATP binding"/>
    <property type="evidence" value="ECO:0007669"/>
    <property type="project" value="UniProtKB-UniRule"/>
</dbReference>
<keyword evidence="6 17" id="KW-0963">Cytoplasm</keyword>
<dbReference type="InterPro" id="IPR000291">
    <property type="entry name" value="D-Ala_lig_Van_CS"/>
</dbReference>
<dbReference type="Gene3D" id="3.30.1490.20">
    <property type="entry name" value="ATP-grasp fold, A domain"/>
    <property type="match status" value="1"/>
</dbReference>
<feature type="binding site" evidence="19">
    <location>
        <position position="265"/>
    </location>
    <ligand>
        <name>Mg(2+)</name>
        <dbReference type="ChEBI" id="CHEBI:18420"/>
        <label>2</label>
    </ligand>
</feature>
<dbReference type="InterPro" id="IPR011095">
    <property type="entry name" value="Dala_Dala_lig_C"/>
</dbReference>
<comment type="catalytic activity">
    <reaction evidence="16 17">
        <text>2 D-alanine + ATP = D-alanyl-D-alanine + ADP + phosphate + H(+)</text>
        <dbReference type="Rhea" id="RHEA:11224"/>
        <dbReference type="ChEBI" id="CHEBI:15378"/>
        <dbReference type="ChEBI" id="CHEBI:30616"/>
        <dbReference type="ChEBI" id="CHEBI:43474"/>
        <dbReference type="ChEBI" id="CHEBI:57416"/>
        <dbReference type="ChEBI" id="CHEBI:57822"/>
        <dbReference type="ChEBI" id="CHEBI:456216"/>
        <dbReference type="EC" id="6.3.2.4"/>
    </reaction>
</comment>
<feature type="active site" evidence="18">
    <location>
        <position position="145"/>
    </location>
</feature>
<evidence type="ECO:0000256" key="7">
    <source>
        <dbReference type="ARBA" id="ARBA00022598"/>
    </source>
</evidence>
<keyword evidence="10 20" id="KW-0067">ATP-binding</keyword>
<dbReference type="RefSeq" id="WP_110390234.1">
    <property type="nucleotide sequence ID" value="NZ_DAIMVG010000009.1"/>
</dbReference>
<dbReference type="Gene3D" id="3.40.50.20">
    <property type="match status" value="1"/>
</dbReference>
<evidence type="ECO:0000256" key="11">
    <source>
        <dbReference type="ARBA" id="ARBA00022842"/>
    </source>
</evidence>
<dbReference type="OrthoDB" id="9813261at2"/>
<dbReference type="InterPro" id="IPR011761">
    <property type="entry name" value="ATP-grasp"/>
</dbReference>
<evidence type="ECO:0000259" key="21">
    <source>
        <dbReference type="PROSITE" id="PS50975"/>
    </source>
</evidence>
<evidence type="ECO:0000256" key="18">
    <source>
        <dbReference type="PIRSR" id="PIRSR039102-1"/>
    </source>
</evidence>
<keyword evidence="11 19" id="KW-0460">Magnesium</keyword>
<dbReference type="GO" id="GO:0071555">
    <property type="term" value="P:cell wall organization"/>
    <property type="evidence" value="ECO:0007669"/>
    <property type="project" value="UniProtKB-KW"/>
</dbReference>
<dbReference type="GO" id="GO:0005829">
    <property type="term" value="C:cytosol"/>
    <property type="evidence" value="ECO:0007669"/>
    <property type="project" value="TreeGrafter"/>
</dbReference>
<keyword evidence="7 17" id="KW-0436">Ligase</keyword>
<dbReference type="NCBIfam" id="TIGR01205">
    <property type="entry name" value="D_ala_D_alaTIGR"/>
    <property type="match status" value="1"/>
</dbReference>
<proteinExistence type="inferred from homology"/>
<organism evidence="22 23">
    <name type="scientific">Rivihabitans pingtungensis</name>
    <dbReference type="NCBI Taxonomy" id="1054498"/>
    <lineage>
        <taxon>Bacteria</taxon>
        <taxon>Pseudomonadati</taxon>
        <taxon>Pseudomonadota</taxon>
        <taxon>Betaproteobacteria</taxon>
        <taxon>Neisseriales</taxon>
        <taxon>Aquaspirillaceae</taxon>
        <taxon>Rivihabitans</taxon>
    </lineage>
</organism>
<evidence type="ECO:0000256" key="20">
    <source>
        <dbReference type="PROSITE-ProRule" id="PRU00409"/>
    </source>
</evidence>
<dbReference type="Pfam" id="PF01820">
    <property type="entry name" value="Dala_Dala_lig_N"/>
    <property type="match status" value="1"/>
</dbReference>
<comment type="pathway">
    <text evidence="17">Cell wall biogenesis; peptidoglycan biosynthesis.</text>
</comment>
<evidence type="ECO:0000256" key="6">
    <source>
        <dbReference type="ARBA" id="ARBA00022490"/>
    </source>
</evidence>
<dbReference type="UniPathway" id="UPA00219"/>
<reference evidence="22 23" key="1">
    <citation type="submission" date="2018-05" db="EMBL/GenBank/DDBJ databases">
        <title>Genomic Encyclopedia of Type Strains, Phase IV (KMG-IV): sequencing the most valuable type-strain genomes for metagenomic binning, comparative biology and taxonomic classification.</title>
        <authorList>
            <person name="Goeker M."/>
        </authorList>
    </citation>
    <scope>NUCLEOTIDE SEQUENCE [LARGE SCALE GENOMIC DNA]</scope>
    <source>
        <strain evidence="22 23">DSM 29661</strain>
    </source>
</reference>
<keyword evidence="15 17" id="KW-0961">Cell wall biogenesis/degradation</keyword>
<dbReference type="Gene3D" id="3.30.470.20">
    <property type="entry name" value="ATP-grasp fold, B domain"/>
    <property type="match status" value="1"/>
</dbReference>
<comment type="cofactor">
    <cofactor evidence="19">
        <name>Mg(2+)</name>
        <dbReference type="ChEBI" id="CHEBI:18420"/>
    </cofactor>
    <cofactor evidence="19">
        <name>Mn(2+)</name>
        <dbReference type="ChEBI" id="CHEBI:29035"/>
    </cofactor>
    <text evidence="19">Binds 2 magnesium or manganese ions per subunit.</text>
</comment>
<evidence type="ECO:0000313" key="22">
    <source>
        <dbReference type="EMBL" id="PXX79950.1"/>
    </source>
</evidence>
<evidence type="ECO:0000256" key="17">
    <source>
        <dbReference type="HAMAP-Rule" id="MF_00047"/>
    </source>
</evidence>
<evidence type="ECO:0000256" key="3">
    <source>
        <dbReference type="ARBA" id="ARBA00004496"/>
    </source>
</evidence>
<dbReference type="InterPro" id="IPR016185">
    <property type="entry name" value="PreATP-grasp_dom_sf"/>
</dbReference>
<evidence type="ECO:0000256" key="12">
    <source>
        <dbReference type="ARBA" id="ARBA00022960"/>
    </source>
</evidence>
<keyword evidence="12 17" id="KW-0133">Cell shape</keyword>
<dbReference type="InterPro" id="IPR005905">
    <property type="entry name" value="D_ala_D_ala"/>
</dbReference>
<evidence type="ECO:0000256" key="10">
    <source>
        <dbReference type="ARBA" id="ARBA00022840"/>
    </source>
</evidence>
<keyword evidence="23" id="KW-1185">Reference proteome</keyword>
<evidence type="ECO:0000256" key="8">
    <source>
        <dbReference type="ARBA" id="ARBA00022723"/>
    </source>
</evidence>
<dbReference type="GO" id="GO:0008716">
    <property type="term" value="F:D-alanine-D-alanine ligase activity"/>
    <property type="evidence" value="ECO:0007669"/>
    <property type="project" value="UniProtKB-UniRule"/>
</dbReference>
<feature type="binding site" evidence="19">
    <location>
        <position position="265"/>
    </location>
    <ligand>
        <name>Mg(2+)</name>
        <dbReference type="ChEBI" id="CHEBI:18420"/>
        <label>1</label>
    </ligand>
</feature>
<evidence type="ECO:0000256" key="4">
    <source>
        <dbReference type="ARBA" id="ARBA00010871"/>
    </source>
</evidence>
<evidence type="ECO:0000256" key="16">
    <source>
        <dbReference type="ARBA" id="ARBA00047614"/>
    </source>
</evidence>
<dbReference type="HAMAP" id="MF_00047">
    <property type="entry name" value="Dala_Dala_lig"/>
    <property type="match status" value="1"/>
</dbReference>
<feature type="binding site" evidence="19">
    <location>
        <position position="252"/>
    </location>
    <ligand>
        <name>Mg(2+)</name>
        <dbReference type="ChEBI" id="CHEBI:18420"/>
        <label>1</label>
    </ligand>
</feature>
<evidence type="ECO:0000256" key="5">
    <source>
        <dbReference type="ARBA" id="ARBA00012216"/>
    </source>
</evidence>
<dbReference type="PROSITE" id="PS00844">
    <property type="entry name" value="DALA_DALA_LIGASE_2"/>
    <property type="match status" value="1"/>
</dbReference>